<dbReference type="GO" id="GO:0016787">
    <property type="term" value="F:hydrolase activity"/>
    <property type="evidence" value="ECO:0007669"/>
    <property type="project" value="UniProtKB-KW"/>
</dbReference>
<evidence type="ECO:0000313" key="2">
    <source>
        <dbReference type="EMBL" id="KUJ21633.1"/>
    </source>
</evidence>
<evidence type="ECO:0000259" key="1">
    <source>
        <dbReference type="Pfam" id="PF07859"/>
    </source>
</evidence>
<dbReference type="Gene3D" id="3.40.50.1820">
    <property type="entry name" value="alpha/beta hydrolase"/>
    <property type="match status" value="1"/>
</dbReference>
<dbReference type="InterPro" id="IPR029058">
    <property type="entry name" value="AB_hydrolase_fold"/>
</dbReference>
<dbReference type="InterPro" id="IPR050466">
    <property type="entry name" value="Carboxylest/Gibb_receptor"/>
</dbReference>
<dbReference type="KEGG" id="psco:LY89DRAFT_576706"/>
<dbReference type="RefSeq" id="XP_018075988.1">
    <property type="nucleotide sequence ID" value="XM_018208851.1"/>
</dbReference>
<dbReference type="PANTHER" id="PTHR23024">
    <property type="entry name" value="ARYLACETAMIDE DEACETYLASE"/>
    <property type="match status" value="1"/>
</dbReference>
<feature type="non-terminal residue" evidence="2">
    <location>
        <position position="1"/>
    </location>
</feature>
<dbReference type="GeneID" id="28818577"/>
<dbReference type="PANTHER" id="PTHR23024:SF600">
    <property type="entry name" value="PUTATIVE (AFU_ORTHOLOGUE AFUA_1G02580)-RELATED"/>
    <property type="match status" value="1"/>
</dbReference>
<proteinExistence type="predicted"/>
<name>A0A194XN85_MOLSC</name>
<protein>
    <submittedName>
        <fullName evidence="2">Alpha/beta-hydrolase</fullName>
    </submittedName>
</protein>
<reference evidence="2 3" key="1">
    <citation type="submission" date="2015-10" db="EMBL/GenBank/DDBJ databases">
        <title>Full genome of DAOMC 229536 Phialocephala scopiformis, a fungal endophyte of spruce producing the potent anti-insectan compound rugulosin.</title>
        <authorList>
            <consortium name="DOE Joint Genome Institute"/>
            <person name="Walker A.K."/>
            <person name="Frasz S.L."/>
            <person name="Seifert K.A."/>
            <person name="Miller J.D."/>
            <person name="Mondo S.J."/>
            <person name="Labutti K."/>
            <person name="Lipzen A."/>
            <person name="Dockter R."/>
            <person name="Kennedy M."/>
            <person name="Grigoriev I.V."/>
            <person name="Spatafora J.W."/>
        </authorList>
    </citation>
    <scope>NUCLEOTIDE SEQUENCE [LARGE SCALE GENOMIC DNA]</scope>
    <source>
        <strain evidence="2 3">CBS 120377</strain>
    </source>
</reference>
<dbReference type="InterPro" id="IPR013094">
    <property type="entry name" value="AB_hydrolase_3"/>
</dbReference>
<dbReference type="Proteomes" id="UP000070700">
    <property type="component" value="Unassembled WGS sequence"/>
</dbReference>
<accession>A0A194XN85</accession>
<keyword evidence="3" id="KW-1185">Reference proteome</keyword>
<dbReference type="AlphaFoldDB" id="A0A194XN85"/>
<dbReference type="Pfam" id="PF07859">
    <property type="entry name" value="Abhydrolase_3"/>
    <property type="match status" value="1"/>
</dbReference>
<organism evidence="2 3">
    <name type="scientific">Mollisia scopiformis</name>
    <name type="common">Conifer needle endophyte fungus</name>
    <name type="synonym">Phialocephala scopiformis</name>
    <dbReference type="NCBI Taxonomy" id="149040"/>
    <lineage>
        <taxon>Eukaryota</taxon>
        <taxon>Fungi</taxon>
        <taxon>Dikarya</taxon>
        <taxon>Ascomycota</taxon>
        <taxon>Pezizomycotina</taxon>
        <taxon>Leotiomycetes</taxon>
        <taxon>Helotiales</taxon>
        <taxon>Mollisiaceae</taxon>
        <taxon>Mollisia</taxon>
    </lineage>
</organism>
<keyword evidence="2" id="KW-0378">Hydrolase</keyword>
<evidence type="ECO:0000313" key="3">
    <source>
        <dbReference type="Proteomes" id="UP000070700"/>
    </source>
</evidence>
<dbReference type="STRING" id="149040.A0A194XN85"/>
<dbReference type="EMBL" id="KQ947407">
    <property type="protein sequence ID" value="KUJ21633.1"/>
    <property type="molecule type" value="Genomic_DNA"/>
</dbReference>
<dbReference type="SUPFAM" id="SSF53474">
    <property type="entry name" value="alpha/beta-Hydrolases"/>
    <property type="match status" value="1"/>
</dbReference>
<sequence>GTMSRLALHIKAIFFRALQSIFTFYDLYLSQPIPQRASFTRRINSTISSNPGSFDLLFFTPPSYTLPSTTKASPPIFSTSSTKKHPLLINFHGGGFTIGHARDDPRFATSITTQTSAVVVSVNYRFAPSYPFPTAIEDGVSAILWLWRHADEYNLDISRTALSGFSGGGNLAYAVAIRLQQELEQLRKEGKLVGEGKIVSLVIFYGSVDWTQTRQERDASNPNLIPTIPPSLFKVFDEAYLYPMPADMRDPLLSPGLASDEVLRNAFPERLMMVNCGGDQLLAESEKFRERLVGLGKRVDGGVVEGVGHAWDKKATFGRGDVKRDEAYAGAVKHLNEVWA</sequence>
<dbReference type="InParanoid" id="A0A194XN85"/>
<feature type="domain" description="Alpha/beta hydrolase fold-3" evidence="1">
    <location>
        <begin position="88"/>
        <end position="311"/>
    </location>
</feature>
<dbReference type="OrthoDB" id="408631at2759"/>
<gene>
    <name evidence="2" type="ORF">LY89DRAFT_576706</name>
</gene>